<dbReference type="STRING" id="554055.A0A2P6VRN3"/>
<comment type="similarity">
    <text evidence="2">Belongs to the lin-54 family.</text>
</comment>
<comment type="caution">
    <text evidence="6">The sequence shown here is derived from an EMBL/GenBank/DDBJ whole genome shotgun (WGS) entry which is preliminary data.</text>
</comment>
<evidence type="ECO:0000256" key="2">
    <source>
        <dbReference type="ARBA" id="ARBA00007267"/>
    </source>
</evidence>
<feature type="compositionally biased region" description="Low complexity" evidence="4">
    <location>
        <begin position="594"/>
        <end position="623"/>
    </location>
</feature>
<evidence type="ECO:0000256" key="3">
    <source>
        <dbReference type="ARBA" id="ARBA00023242"/>
    </source>
</evidence>
<accession>A0A2P6VRN3</accession>
<evidence type="ECO:0000313" key="6">
    <source>
        <dbReference type="EMBL" id="PSC76754.1"/>
    </source>
</evidence>
<comment type="subcellular location">
    <subcellularLocation>
        <location evidence="1">Nucleus</location>
    </subcellularLocation>
</comment>
<feature type="compositionally biased region" description="Low complexity" evidence="4">
    <location>
        <begin position="96"/>
        <end position="117"/>
    </location>
</feature>
<dbReference type="PANTHER" id="PTHR12446:SF34">
    <property type="entry name" value="PROTEIN LIN-54 HOMOLOG"/>
    <property type="match status" value="1"/>
</dbReference>
<dbReference type="InterPro" id="IPR028307">
    <property type="entry name" value="Lin-54_fam"/>
</dbReference>
<dbReference type="InterPro" id="IPR005172">
    <property type="entry name" value="CRC"/>
</dbReference>
<feature type="region of interest" description="Disordered" evidence="4">
    <location>
        <begin position="96"/>
        <end position="121"/>
    </location>
</feature>
<feature type="domain" description="CRC" evidence="5">
    <location>
        <begin position="118"/>
        <end position="233"/>
    </location>
</feature>
<evidence type="ECO:0000256" key="4">
    <source>
        <dbReference type="SAM" id="MobiDB-lite"/>
    </source>
</evidence>
<dbReference type="SMART" id="SM01114">
    <property type="entry name" value="CXC"/>
    <property type="match status" value="2"/>
</dbReference>
<dbReference type="PANTHER" id="PTHR12446">
    <property type="entry name" value="TESMIN/TSO1-RELATED"/>
    <property type="match status" value="1"/>
</dbReference>
<feature type="region of interest" description="Disordered" evidence="4">
    <location>
        <begin position="374"/>
        <end position="443"/>
    </location>
</feature>
<keyword evidence="3" id="KW-0539">Nucleus</keyword>
<evidence type="ECO:0000256" key="1">
    <source>
        <dbReference type="ARBA" id="ARBA00004123"/>
    </source>
</evidence>
<dbReference type="EMBL" id="LHPF02000001">
    <property type="protein sequence ID" value="PSC76754.1"/>
    <property type="molecule type" value="Genomic_DNA"/>
</dbReference>
<feature type="compositionally biased region" description="Low complexity" evidence="4">
    <location>
        <begin position="374"/>
        <end position="408"/>
    </location>
</feature>
<feature type="region of interest" description="Disordered" evidence="4">
    <location>
        <begin position="594"/>
        <end position="629"/>
    </location>
</feature>
<name>A0A2P6VRN3_9CHLO</name>
<protein>
    <submittedName>
        <fullName evidence="6">Tesmin TSO1-like CXC 5</fullName>
    </submittedName>
</protein>
<dbReference type="Pfam" id="PF03638">
    <property type="entry name" value="TCR"/>
    <property type="match status" value="2"/>
</dbReference>
<dbReference type="AlphaFoldDB" id="A0A2P6VRN3"/>
<sequence>MPAAAAASAAAQQAAVLAAMMPGGAGSAARPALALHPAFAAAMTPGLPPGMLPFSGPAGAFPAGAFAARPGMPSSPFFFPGVPQMAAAAAAGAGAAPSAAPSRRPSSRSSGGRSSSGGKRHCNCKNSRCLKLYCECFASGRYCDACNCLNCHNNRAHESTRQAAVEAILERNPNAFRPKIAGGSEGRHSGGARHNKGCNCKKSGCLKKYCECFQAGIACSDNCKCLDCKNYEGSEAREALLSPQQLAERPPSPMGLRRTSRGSLAAGSPGGAAALAAPGFGSPGAQAPLSLGALQQQPRQLTEEQKQQVAREAMREVMKPEVVEKLAMLLMVVSHEEADRWRQAGGSPAEAAAAAAEGWADGAAAMDVDRWEAQQQQLAGQQEAEQQQQQQQQQQAEQPAAGEQQQGEAGEEQHEGMDVDAPSSGKASPAEAAAGLPNGAAPGVAARADERLPAGRGGGGGGAGESLYEAQERLVLTEFRDTLQMIFRAVGERVEKKVAAAGALLPAGGTPQGLLSLPLPPQGKPGGALPSGGGMLMAAPGGQGQFVLLPPALMAQQAAMLAAGQQLAFMQTPQGLQAVAKPVDPGAGAAAAAAALAAQPIVHQEQQQQQQQQQQEVDAASEAAEQEQE</sequence>
<dbReference type="GO" id="GO:0006355">
    <property type="term" value="P:regulation of DNA-templated transcription"/>
    <property type="evidence" value="ECO:0007669"/>
    <property type="project" value="TreeGrafter"/>
</dbReference>
<proteinExistence type="inferred from homology"/>
<feature type="region of interest" description="Disordered" evidence="4">
    <location>
        <begin position="239"/>
        <end position="270"/>
    </location>
</feature>
<dbReference type="Proteomes" id="UP000239649">
    <property type="component" value="Unassembled WGS sequence"/>
</dbReference>
<feature type="compositionally biased region" description="Low complexity" evidence="4">
    <location>
        <begin position="429"/>
        <end position="443"/>
    </location>
</feature>
<keyword evidence="7" id="KW-1185">Reference proteome</keyword>
<gene>
    <name evidence="6" type="primary">g566</name>
    <name evidence="6" type="ORF">C2E20_0566</name>
</gene>
<dbReference type="InterPro" id="IPR033467">
    <property type="entry name" value="Tesmin/TSO1-like_CXC"/>
</dbReference>
<reference evidence="6 7" key="1">
    <citation type="journal article" date="2018" name="Plant J.">
        <title>Genome sequences of Chlorella sorokiniana UTEX 1602 and Micractinium conductrix SAG 241.80: implications to maltose excretion by a green alga.</title>
        <authorList>
            <person name="Arriola M.B."/>
            <person name="Velmurugan N."/>
            <person name="Zhang Y."/>
            <person name="Plunkett M.H."/>
            <person name="Hondzo H."/>
            <person name="Barney B.M."/>
        </authorList>
    </citation>
    <scope>NUCLEOTIDE SEQUENCE [LARGE SCALE GENOMIC DNA]</scope>
    <source>
        <strain evidence="6 7">SAG 241.80</strain>
    </source>
</reference>
<evidence type="ECO:0000313" key="7">
    <source>
        <dbReference type="Proteomes" id="UP000239649"/>
    </source>
</evidence>
<dbReference type="OrthoDB" id="6283463at2759"/>
<evidence type="ECO:0000259" key="5">
    <source>
        <dbReference type="PROSITE" id="PS51634"/>
    </source>
</evidence>
<dbReference type="GO" id="GO:0005634">
    <property type="term" value="C:nucleus"/>
    <property type="evidence" value="ECO:0007669"/>
    <property type="project" value="UniProtKB-SubCell"/>
</dbReference>
<dbReference type="PROSITE" id="PS51634">
    <property type="entry name" value="CRC"/>
    <property type="match status" value="1"/>
</dbReference>
<organism evidence="6 7">
    <name type="scientific">Micractinium conductrix</name>
    <dbReference type="NCBI Taxonomy" id="554055"/>
    <lineage>
        <taxon>Eukaryota</taxon>
        <taxon>Viridiplantae</taxon>
        <taxon>Chlorophyta</taxon>
        <taxon>core chlorophytes</taxon>
        <taxon>Trebouxiophyceae</taxon>
        <taxon>Chlorellales</taxon>
        <taxon>Chlorellaceae</taxon>
        <taxon>Chlorella clade</taxon>
        <taxon>Micractinium</taxon>
    </lineage>
</organism>